<sequence>MFAIIGAVLFALALILELAGASISDTINSQTIITAGLPGIRGTLTINGNHATITRDADAPQFRIITNWGDLTLNDVTVSGGRAPDGVG</sequence>
<evidence type="ECO:0000313" key="2">
    <source>
        <dbReference type="Proteomes" id="UP001597045"/>
    </source>
</evidence>
<gene>
    <name evidence="1" type="ORF">ACFQ1S_17385</name>
</gene>
<accession>A0ABW3MC07</accession>
<feature type="non-terminal residue" evidence="1">
    <location>
        <position position="88"/>
    </location>
</feature>
<dbReference type="Proteomes" id="UP001597045">
    <property type="component" value="Unassembled WGS sequence"/>
</dbReference>
<protein>
    <recommendedName>
        <fullName evidence="3">DUF2993 domain-containing protein</fullName>
    </recommendedName>
</protein>
<dbReference type="EMBL" id="JBHTIS010000968">
    <property type="protein sequence ID" value="MFD1047194.1"/>
    <property type="molecule type" value="Genomic_DNA"/>
</dbReference>
<keyword evidence="2" id="KW-1185">Reference proteome</keyword>
<organism evidence="1 2">
    <name type="scientific">Kibdelosporangium lantanae</name>
    <dbReference type="NCBI Taxonomy" id="1497396"/>
    <lineage>
        <taxon>Bacteria</taxon>
        <taxon>Bacillati</taxon>
        <taxon>Actinomycetota</taxon>
        <taxon>Actinomycetes</taxon>
        <taxon>Pseudonocardiales</taxon>
        <taxon>Pseudonocardiaceae</taxon>
        <taxon>Kibdelosporangium</taxon>
    </lineage>
</organism>
<name>A0ABW3MC07_9PSEU</name>
<comment type="caution">
    <text evidence="1">The sequence shown here is derived from an EMBL/GenBank/DDBJ whole genome shotgun (WGS) entry which is preliminary data.</text>
</comment>
<proteinExistence type="predicted"/>
<evidence type="ECO:0008006" key="3">
    <source>
        <dbReference type="Google" id="ProtNLM"/>
    </source>
</evidence>
<reference evidence="2" key="1">
    <citation type="journal article" date="2019" name="Int. J. Syst. Evol. Microbiol.">
        <title>The Global Catalogue of Microorganisms (GCM) 10K type strain sequencing project: providing services to taxonomists for standard genome sequencing and annotation.</title>
        <authorList>
            <consortium name="The Broad Institute Genomics Platform"/>
            <consortium name="The Broad Institute Genome Sequencing Center for Infectious Disease"/>
            <person name="Wu L."/>
            <person name="Ma J."/>
        </authorList>
    </citation>
    <scope>NUCLEOTIDE SEQUENCE [LARGE SCALE GENOMIC DNA]</scope>
    <source>
        <strain evidence="2">JCM 31486</strain>
    </source>
</reference>
<evidence type="ECO:0000313" key="1">
    <source>
        <dbReference type="EMBL" id="MFD1047194.1"/>
    </source>
</evidence>